<feature type="region of interest" description="Disordered" evidence="8">
    <location>
        <begin position="315"/>
        <end position="348"/>
    </location>
</feature>
<evidence type="ECO:0008006" key="13">
    <source>
        <dbReference type="Google" id="ProtNLM"/>
    </source>
</evidence>
<dbReference type="PANTHER" id="PTHR11492">
    <property type="entry name" value="NUCLEAR FACTOR I"/>
    <property type="match status" value="1"/>
</dbReference>
<reference evidence="11" key="1">
    <citation type="submission" date="2021-01" db="UniProtKB">
        <authorList>
            <consortium name="EnsemblMetazoa"/>
        </authorList>
    </citation>
    <scope>IDENTIFICATION</scope>
</reference>
<dbReference type="Pfam" id="PF10524">
    <property type="entry name" value="NfI_DNAbd_pre-N"/>
    <property type="match status" value="1"/>
</dbReference>
<dbReference type="GO" id="GO:0005634">
    <property type="term" value="C:nucleus"/>
    <property type="evidence" value="ECO:0007669"/>
    <property type="project" value="UniProtKB-SubCell"/>
</dbReference>
<evidence type="ECO:0000256" key="7">
    <source>
        <dbReference type="ARBA" id="ARBA00023242"/>
    </source>
</evidence>
<dbReference type="InterPro" id="IPR000647">
    <property type="entry name" value="CTF/NFI"/>
</dbReference>
<dbReference type="PROSITE" id="PS51080">
    <property type="entry name" value="CTF_NFI_2"/>
    <property type="match status" value="1"/>
</dbReference>
<evidence type="ECO:0000313" key="11">
    <source>
        <dbReference type="EnsemblMetazoa" id="CLYHEMP002253.1"/>
    </source>
</evidence>
<dbReference type="PANTHER" id="PTHR11492:SF8">
    <property type="entry name" value="NUCLEAR FACTOR I, ISOFORM B"/>
    <property type="match status" value="1"/>
</dbReference>
<feature type="region of interest" description="Disordered" evidence="8">
    <location>
        <begin position="516"/>
        <end position="578"/>
    </location>
</feature>
<dbReference type="PROSITE" id="PS51075">
    <property type="entry name" value="MH1"/>
    <property type="match status" value="1"/>
</dbReference>
<feature type="compositionally biased region" description="Low complexity" evidence="8">
    <location>
        <begin position="324"/>
        <end position="342"/>
    </location>
</feature>
<protein>
    <recommendedName>
        <fullName evidence="13">CTF/NF-I domain-containing protein</fullName>
    </recommendedName>
</protein>
<dbReference type="GO" id="GO:0045893">
    <property type="term" value="P:positive regulation of DNA-templated transcription"/>
    <property type="evidence" value="ECO:0007669"/>
    <property type="project" value="UniProtKB-ARBA"/>
</dbReference>
<dbReference type="InterPro" id="IPR036578">
    <property type="entry name" value="SMAD_MH1_sf"/>
</dbReference>
<keyword evidence="7" id="KW-0539">Nucleus</keyword>
<feature type="compositionally biased region" description="Low complexity" evidence="8">
    <location>
        <begin position="533"/>
        <end position="546"/>
    </location>
</feature>
<evidence type="ECO:0000256" key="8">
    <source>
        <dbReference type="SAM" id="MobiDB-lite"/>
    </source>
</evidence>
<keyword evidence="3" id="KW-0805">Transcription regulation</keyword>
<evidence type="ECO:0000259" key="9">
    <source>
        <dbReference type="PROSITE" id="PS51075"/>
    </source>
</evidence>
<dbReference type="GO" id="GO:0006260">
    <property type="term" value="P:DNA replication"/>
    <property type="evidence" value="ECO:0007669"/>
    <property type="project" value="UniProtKB-KW"/>
</dbReference>
<dbReference type="GeneID" id="136803477"/>
<dbReference type="InterPro" id="IPR013019">
    <property type="entry name" value="MAD_homology_MH1"/>
</dbReference>
<dbReference type="Proteomes" id="UP000594262">
    <property type="component" value="Unplaced"/>
</dbReference>
<dbReference type="GO" id="GO:0000978">
    <property type="term" value="F:RNA polymerase II cis-regulatory region sequence-specific DNA binding"/>
    <property type="evidence" value="ECO:0007669"/>
    <property type="project" value="TreeGrafter"/>
</dbReference>
<keyword evidence="4" id="KW-0238">DNA-binding</keyword>
<dbReference type="InterPro" id="IPR019548">
    <property type="entry name" value="CTF/NFI_DNA-bd_N"/>
</dbReference>
<keyword evidence="2" id="KW-0235">DNA replication</keyword>
<name>A0A7M5WQK0_9CNID</name>
<dbReference type="InterPro" id="IPR020604">
    <property type="entry name" value="CTF/NFI_DNA-bd-dom"/>
</dbReference>
<dbReference type="EnsemblMetazoa" id="CLYHEMT002253.1">
    <property type="protein sequence ID" value="CLYHEMP002253.1"/>
    <property type="gene ID" value="CLYHEMG002253"/>
</dbReference>
<keyword evidence="5" id="KW-0010">Activator</keyword>
<dbReference type="GO" id="GO:0000981">
    <property type="term" value="F:DNA-binding transcription factor activity, RNA polymerase II-specific"/>
    <property type="evidence" value="ECO:0007669"/>
    <property type="project" value="TreeGrafter"/>
</dbReference>
<dbReference type="OrthoDB" id="10055441at2759"/>
<dbReference type="InterPro" id="IPR003619">
    <property type="entry name" value="MAD_homology1_Dwarfin-type"/>
</dbReference>
<sequence>MLLQGQVMGEEDFHPFIEQCLPHVKSFGYAWFNLQAKKRKFYKKHEFRMSTELLRQTKEELENQPYEEKQKWASRLLAKLRKDIKPECREEFINAVTGKSSNTECVISNADQKGKMRRIDCLRQADKVWRLDLVMMILFHATPLESTDGERLGKIPRCKHKILCVNPAHICIVAKELDLFLSNYLPQREVVGEQPNILTTGVFERKELERYSRESILYRQISKQLESPQSNSPYGSYSDVQVALASRPVPIKARTHPYFPSYYRTAKDESIDESTWHSDNDSGVGTPTKLRACYPNSPTTSSLLNSSCNSTQLSAALHPNYPPSNGINNTSSSSNLPPSTSTQFSQSYGAVSDMQSSFTAVNSSSSVPYRSSYGRLQYTNDEIYQYQSSSYTQPFTRSQSVVNYGPSIIPSKQRANTLPFEKMEQMNLYGSNNQGMENGVPSTTSYGASSYGQMGSPDGTLRSSSLIKNEASIPSYASYQRQSMYNNYGSDTRVMDFNSSCGSQISTASMSCQYTPQMSEDTATTPSNGPPTIQQQQSVISTQGSIDMSNMSSTISDEEQNQQQNVQQNNVQQQHQQQQNYVENNGYPSISNLFAVAQQNNNNNTLEENRYSMTAMTPNSQATQNTSSIQIQ</sequence>
<feature type="compositionally biased region" description="Polar residues" evidence="8">
    <location>
        <begin position="516"/>
        <end position="532"/>
    </location>
</feature>
<feature type="compositionally biased region" description="Basic and acidic residues" evidence="8">
    <location>
        <begin position="270"/>
        <end position="280"/>
    </location>
</feature>
<feature type="region of interest" description="Disordered" evidence="8">
    <location>
        <begin position="270"/>
        <end position="292"/>
    </location>
</feature>
<evidence type="ECO:0000256" key="3">
    <source>
        <dbReference type="ARBA" id="ARBA00023015"/>
    </source>
</evidence>
<evidence type="ECO:0000313" key="12">
    <source>
        <dbReference type="Proteomes" id="UP000594262"/>
    </source>
</evidence>
<accession>A0A7M5WQK0</accession>
<keyword evidence="12" id="KW-1185">Reference proteome</keyword>
<dbReference type="RefSeq" id="XP_066916318.1">
    <property type="nucleotide sequence ID" value="XM_067060217.1"/>
</dbReference>
<keyword evidence="6" id="KW-0804">Transcription</keyword>
<dbReference type="AlphaFoldDB" id="A0A7M5WQK0"/>
<evidence type="ECO:0000256" key="1">
    <source>
        <dbReference type="ARBA" id="ARBA00004123"/>
    </source>
</evidence>
<evidence type="ECO:0000259" key="10">
    <source>
        <dbReference type="PROSITE" id="PS51080"/>
    </source>
</evidence>
<comment type="subcellular location">
    <subcellularLocation>
        <location evidence="1">Nucleus</location>
    </subcellularLocation>
</comment>
<evidence type="ECO:0000256" key="6">
    <source>
        <dbReference type="ARBA" id="ARBA00023163"/>
    </source>
</evidence>
<evidence type="ECO:0000256" key="2">
    <source>
        <dbReference type="ARBA" id="ARBA00022705"/>
    </source>
</evidence>
<organism evidence="11 12">
    <name type="scientific">Clytia hemisphaerica</name>
    <dbReference type="NCBI Taxonomy" id="252671"/>
    <lineage>
        <taxon>Eukaryota</taxon>
        <taxon>Metazoa</taxon>
        <taxon>Cnidaria</taxon>
        <taxon>Hydrozoa</taxon>
        <taxon>Hydroidolina</taxon>
        <taxon>Leptothecata</taxon>
        <taxon>Obeliida</taxon>
        <taxon>Clytiidae</taxon>
        <taxon>Clytia</taxon>
    </lineage>
</organism>
<feature type="domain" description="CTF/NF-I" evidence="10">
    <location>
        <begin position="2"/>
        <end position="196"/>
    </location>
</feature>
<evidence type="ECO:0000256" key="5">
    <source>
        <dbReference type="ARBA" id="ARBA00023159"/>
    </source>
</evidence>
<proteinExistence type="predicted"/>
<dbReference type="Pfam" id="PF03165">
    <property type="entry name" value="MH1"/>
    <property type="match status" value="1"/>
</dbReference>
<dbReference type="SUPFAM" id="SSF56366">
    <property type="entry name" value="SMAD MH1 domain"/>
    <property type="match status" value="1"/>
</dbReference>
<feature type="compositionally biased region" description="Low complexity" evidence="8">
    <location>
        <begin position="561"/>
        <end position="578"/>
    </location>
</feature>
<dbReference type="GO" id="GO:0005667">
    <property type="term" value="C:transcription regulator complex"/>
    <property type="evidence" value="ECO:0007669"/>
    <property type="project" value="InterPro"/>
</dbReference>
<dbReference type="SMART" id="SM00523">
    <property type="entry name" value="DWA"/>
    <property type="match status" value="1"/>
</dbReference>
<evidence type="ECO:0000256" key="4">
    <source>
        <dbReference type="ARBA" id="ARBA00023125"/>
    </source>
</evidence>
<feature type="domain" description="MH1" evidence="9">
    <location>
        <begin position="48"/>
        <end position="186"/>
    </location>
</feature>
<dbReference type="Gene3D" id="3.90.520.10">
    <property type="entry name" value="SMAD MH1 domain"/>
    <property type="match status" value="1"/>
</dbReference>